<dbReference type="PROSITE" id="PS51882">
    <property type="entry name" value="G_ALPHA"/>
    <property type="match status" value="1"/>
</dbReference>
<evidence type="ECO:0000313" key="6">
    <source>
        <dbReference type="Proteomes" id="UP001280581"/>
    </source>
</evidence>
<dbReference type="AlphaFoldDB" id="A0AAN6LWA3"/>
<dbReference type="GO" id="GO:0005834">
    <property type="term" value="C:heterotrimeric G-protein complex"/>
    <property type="evidence" value="ECO:0007669"/>
    <property type="project" value="TreeGrafter"/>
</dbReference>
<dbReference type="GO" id="GO:0003924">
    <property type="term" value="F:GTPase activity"/>
    <property type="evidence" value="ECO:0007669"/>
    <property type="project" value="InterPro"/>
</dbReference>
<dbReference type="Pfam" id="PF00503">
    <property type="entry name" value="G-alpha"/>
    <property type="match status" value="1"/>
</dbReference>
<dbReference type="EMBL" id="WVTA01000009">
    <property type="protein sequence ID" value="KAK3207267.1"/>
    <property type="molecule type" value="Genomic_DNA"/>
</dbReference>
<keyword evidence="6" id="KW-1185">Reference proteome</keyword>
<evidence type="ECO:0000256" key="2">
    <source>
        <dbReference type="ARBA" id="ARBA00022741"/>
    </source>
</evidence>
<dbReference type="PANTHER" id="PTHR10218">
    <property type="entry name" value="GTP-BINDING PROTEIN ALPHA SUBUNIT"/>
    <property type="match status" value="1"/>
</dbReference>
<evidence type="ECO:0000313" key="5">
    <source>
        <dbReference type="EMBL" id="KAK3207267.1"/>
    </source>
</evidence>
<gene>
    <name evidence="5" type="ORF">GRF29_103g374158</name>
</gene>
<evidence type="ECO:0000256" key="1">
    <source>
        <dbReference type="ARBA" id="ARBA00022723"/>
    </source>
</evidence>
<dbReference type="InterPro" id="IPR001019">
    <property type="entry name" value="Gprotein_alpha_su"/>
</dbReference>
<reference evidence="5 6" key="1">
    <citation type="submission" date="2021-02" db="EMBL/GenBank/DDBJ databases">
        <title>Genome assembly of Pseudopithomyces chartarum.</title>
        <authorList>
            <person name="Jauregui R."/>
            <person name="Singh J."/>
            <person name="Voisey C."/>
        </authorList>
    </citation>
    <scope>NUCLEOTIDE SEQUENCE [LARGE SCALE GENOMIC DNA]</scope>
    <source>
        <strain evidence="5 6">AGR01</strain>
    </source>
</reference>
<keyword evidence="2" id="KW-0547">Nucleotide-binding</keyword>
<dbReference type="GO" id="GO:0001664">
    <property type="term" value="F:G protein-coupled receptor binding"/>
    <property type="evidence" value="ECO:0007669"/>
    <property type="project" value="TreeGrafter"/>
</dbReference>
<comment type="caution">
    <text evidence="5">The sequence shown here is derived from an EMBL/GenBank/DDBJ whole genome shotgun (WGS) entry which is preliminary data.</text>
</comment>
<keyword evidence="1" id="KW-0479">Metal-binding</keyword>
<dbReference type="GO" id="GO:0046872">
    <property type="term" value="F:metal ion binding"/>
    <property type="evidence" value="ECO:0007669"/>
    <property type="project" value="UniProtKB-KW"/>
</dbReference>
<dbReference type="PANTHER" id="PTHR10218:SF302">
    <property type="entry name" value="GUANINE NUCLEOTIDE-BINDING PROTEIN ALPHA-5 SUBUNIT"/>
    <property type="match status" value="1"/>
</dbReference>
<dbReference type="GO" id="GO:0031683">
    <property type="term" value="F:G-protein beta/gamma-subunit complex binding"/>
    <property type="evidence" value="ECO:0007669"/>
    <property type="project" value="InterPro"/>
</dbReference>
<dbReference type="GO" id="GO:0005737">
    <property type="term" value="C:cytoplasm"/>
    <property type="evidence" value="ECO:0007669"/>
    <property type="project" value="TreeGrafter"/>
</dbReference>
<protein>
    <submittedName>
        <fullName evidence="5">Uncharacterized protein</fullName>
    </submittedName>
</protein>
<dbReference type="GO" id="GO:0005525">
    <property type="term" value="F:GTP binding"/>
    <property type="evidence" value="ECO:0007669"/>
    <property type="project" value="UniProtKB-KW"/>
</dbReference>
<dbReference type="InterPro" id="IPR027417">
    <property type="entry name" value="P-loop_NTPase"/>
</dbReference>
<sequence>MPDPLTLIGGIASTIQILDILTKAISALDTLRTQWLTSDIALLSLTSQLGALSAALSKIHEWMQSGSQGESAKTTFVKQLQWAYASGFSTDERDTWRIIIHDNLAMHFESLAAFSEKYDDLDVSFSEITSNKCWVHELNFNIPGHGPCKVYDVGGERAERKKWIHIFDQTATVLVFVPIDSYDQFLYEDEKKNRIEEALFIFESLVNSEKWWQESEMILCFTRYDIFEEKIKSGRRPLAEWFPGYMGPLTDVDACREYITTRFTDLIRHRNEMDIFYVNIIDSGHVHQMVDTLLGEYDPRHHATCTSSSGFTRYYWERKLNTGTEALWI</sequence>
<accession>A0AAN6LWA3</accession>
<dbReference type="Gene3D" id="3.40.50.300">
    <property type="entry name" value="P-loop containing nucleotide triphosphate hydrolases"/>
    <property type="match status" value="1"/>
</dbReference>
<dbReference type="Proteomes" id="UP001280581">
    <property type="component" value="Unassembled WGS sequence"/>
</dbReference>
<dbReference type="SUPFAM" id="SSF52540">
    <property type="entry name" value="P-loop containing nucleoside triphosphate hydrolases"/>
    <property type="match status" value="1"/>
</dbReference>
<keyword evidence="3" id="KW-0342">GTP-binding</keyword>
<evidence type="ECO:0000256" key="3">
    <source>
        <dbReference type="ARBA" id="ARBA00023134"/>
    </source>
</evidence>
<keyword evidence="4" id="KW-0807">Transducer</keyword>
<organism evidence="5 6">
    <name type="scientific">Pseudopithomyces chartarum</name>
    <dbReference type="NCBI Taxonomy" id="1892770"/>
    <lineage>
        <taxon>Eukaryota</taxon>
        <taxon>Fungi</taxon>
        <taxon>Dikarya</taxon>
        <taxon>Ascomycota</taxon>
        <taxon>Pezizomycotina</taxon>
        <taxon>Dothideomycetes</taxon>
        <taxon>Pleosporomycetidae</taxon>
        <taxon>Pleosporales</taxon>
        <taxon>Massarineae</taxon>
        <taxon>Didymosphaeriaceae</taxon>
        <taxon>Pseudopithomyces</taxon>
    </lineage>
</organism>
<dbReference type="GO" id="GO:0007188">
    <property type="term" value="P:adenylate cyclase-modulating G protein-coupled receptor signaling pathway"/>
    <property type="evidence" value="ECO:0007669"/>
    <property type="project" value="TreeGrafter"/>
</dbReference>
<evidence type="ECO:0000256" key="4">
    <source>
        <dbReference type="ARBA" id="ARBA00023224"/>
    </source>
</evidence>
<name>A0AAN6LWA3_9PLEO</name>
<proteinExistence type="predicted"/>
<dbReference type="SMART" id="SM00275">
    <property type="entry name" value="G_alpha"/>
    <property type="match status" value="1"/>
</dbReference>